<dbReference type="InterPro" id="IPR017592">
    <property type="entry name" value="Pilus_assmbl_Flp-typ_CpaB"/>
</dbReference>
<dbReference type="NCBIfam" id="TIGR03177">
    <property type="entry name" value="pilus_cpaB"/>
    <property type="match status" value="1"/>
</dbReference>
<comment type="caution">
    <text evidence="2">The sequence shown here is derived from an EMBL/GenBank/DDBJ whole genome shotgun (WGS) entry which is preliminary data.</text>
</comment>
<evidence type="ECO:0000313" key="2">
    <source>
        <dbReference type="EMBL" id="MBM7038381.1"/>
    </source>
</evidence>
<gene>
    <name evidence="2" type="primary">cpaB</name>
    <name evidence="2" type="ORF">JQC93_18535</name>
</gene>
<dbReference type="RefSeq" id="WP_205159833.1">
    <property type="nucleotide sequence ID" value="NZ_JAFEUM010000010.1"/>
</dbReference>
<organism evidence="2 3">
    <name type="scientific">Vibrio ulleungensis</name>
    <dbReference type="NCBI Taxonomy" id="2807619"/>
    <lineage>
        <taxon>Bacteria</taxon>
        <taxon>Pseudomonadati</taxon>
        <taxon>Pseudomonadota</taxon>
        <taxon>Gammaproteobacteria</taxon>
        <taxon>Vibrionales</taxon>
        <taxon>Vibrionaceae</taxon>
        <taxon>Vibrio</taxon>
    </lineage>
</organism>
<dbReference type="Pfam" id="PF16976">
    <property type="entry name" value="RcpC"/>
    <property type="match status" value="1"/>
</dbReference>
<dbReference type="InterPro" id="IPR031571">
    <property type="entry name" value="RcpC_dom"/>
</dbReference>
<sequence length="261" mass="28297">MNSRIIIPVGLIAVGAGLYGFSQDYLKSQKVAVASEPTVQVEQPITMTMVWQAKSTIEARQGLTSTMFELVSVPEQQAIDKGIDPSEPINIEDTWIATKQINAEQWLSTNYYVTPEADSYIDYAISQNHVPFPMVVKGSAVIGGSVKAGAEVDIIAITEQNESEGAYRVSSVDIQPIMAAIKVLKVESNDGVFSTNDDVTVVLELSRKELATLTIAKQIAKLELHKSAGIEQAVLLQANSGDVLPQFKAIAEYRGNSLVVR</sequence>
<dbReference type="Proteomes" id="UP000809621">
    <property type="component" value="Unassembled WGS sequence"/>
</dbReference>
<name>A0ABS2HMT2_9VIBR</name>
<proteinExistence type="predicted"/>
<accession>A0ABS2HMT2</accession>
<keyword evidence="3" id="KW-1185">Reference proteome</keyword>
<evidence type="ECO:0000259" key="1">
    <source>
        <dbReference type="Pfam" id="PF16976"/>
    </source>
</evidence>
<protein>
    <submittedName>
        <fullName evidence="2">Flp pilus assembly protein CpaB</fullName>
    </submittedName>
</protein>
<dbReference type="EMBL" id="JAFEUM010000010">
    <property type="protein sequence ID" value="MBM7038381.1"/>
    <property type="molecule type" value="Genomic_DNA"/>
</dbReference>
<reference evidence="2 3" key="1">
    <citation type="submission" date="2021-02" db="EMBL/GenBank/DDBJ databases">
        <authorList>
            <person name="Park J.-S."/>
        </authorList>
    </citation>
    <scope>NUCLEOTIDE SEQUENCE [LARGE SCALE GENOMIC DNA]</scope>
    <source>
        <strain evidence="2 3">188UL20-2</strain>
    </source>
</reference>
<feature type="domain" description="Flp pilus assembly protein RcpC/CpaB" evidence="1">
    <location>
        <begin position="123"/>
        <end position="224"/>
    </location>
</feature>
<evidence type="ECO:0000313" key="3">
    <source>
        <dbReference type="Proteomes" id="UP000809621"/>
    </source>
</evidence>